<dbReference type="EMBL" id="JACHGR010000006">
    <property type="protein sequence ID" value="MBB6056044.1"/>
    <property type="molecule type" value="Genomic_DNA"/>
</dbReference>
<reference evidence="9 10" key="1">
    <citation type="submission" date="2020-08" db="EMBL/GenBank/DDBJ databases">
        <title>Genomic Encyclopedia of Type Strains, Phase IV (KMG-IV): sequencing the most valuable type-strain genomes for metagenomic binning, comparative biology and taxonomic classification.</title>
        <authorList>
            <person name="Goeker M."/>
        </authorList>
    </citation>
    <scope>NUCLEOTIDE SEQUENCE [LARGE SCALE GENOMIC DNA]</scope>
    <source>
        <strain evidence="9 10">DSM 22975</strain>
    </source>
</reference>
<dbReference type="GO" id="GO:0089702">
    <property type="term" value="F:undecaprenyl-phosphate glucose phosphotransferase activity"/>
    <property type="evidence" value="ECO:0007669"/>
    <property type="project" value="TreeGrafter"/>
</dbReference>
<dbReference type="InterPro" id="IPR003362">
    <property type="entry name" value="Bact_transf"/>
</dbReference>
<evidence type="ECO:0000259" key="8">
    <source>
        <dbReference type="Pfam" id="PF02397"/>
    </source>
</evidence>
<feature type="transmembrane region" description="Helical" evidence="7">
    <location>
        <begin position="79"/>
        <end position="99"/>
    </location>
</feature>
<dbReference type="GO" id="GO:0009242">
    <property type="term" value="P:colanic acid biosynthetic process"/>
    <property type="evidence" value="ECO:0007669"/>
    <property type="project" value="TreeGrafter"/>
</dbReference>
<evidence type="ECO:0000256" key="1">
    <source>
        <dbReference type="ARBA" id="ARBA00004141"/>
    </source>
</evidence>
<feature type="domain" description="Bacterial sugar transferase" evidence="8">
    <location>
        <begin position="271"/>
        <end position="454"/>
    </location>
</feature>
<keyword evidence="10" id="KW-1185">Reference proteome</keyword>
<feature type="transmembrane region" description="Helical" evidence="7">
    <location>
        <begin position="276"/>
        <end position="297"/>
    </location>
</feature>
<dbReference type="NCBIfam" id="TIGR03025">
    <property type="entry name" value="EPS_sugtrans"/>
    <property type="match status" value="1"/>
</dbReference>
<dbReference type="Pfam" id="PF13727">
    <property type="entry name" value="CoA_binding_3"/>
    <property type="match status" value="1"/>
</dbReference>
<sequence>MSQKFKGLTERYPAQLIMPVVDILAVISGCIFAHWWRFGHFNLPERFVLAMALLSLLIVVLNSAFGAYQRWRVKRVTTLTFRLLIVWVIVAMLATSIIYFTHTSYRYSRLWVGLSLLISFFMAAGVRVLVQLFLRHIRIKGFATRSVFLIGPGENITSVGKSMRGSPAEGYVLAGIRRIKNRLTADELDRLAERITESGAQEVWLCMSIACANDIRDFMYALRNHTAEVRFIPDFGGINMQLLNHRISEVAGLYSIDLSVSPISGVARFVKRLEDLIIGSIICLLISPVCLAIALAIKLTSPGPVLFKQYRTGVNGKSFKVYKFRSMKVHQETAGSVTQATKGDSRITPIGNFLRQTSLDELPQFFNVIQGRMSIVGPRPHALAHNEYYKDLVESYMKRHKVKPGITGWAQVNGFRGETDTLDKMEKRVRYDLWYIDNWSLWLDLKIIFLTIFKGFINKNAY</sequence>
<name>A0A841GA86_9GAMM</name>
<feature type="transmembrane region" description="Helical" evidence="7">
    <location>
        <begin position="47"/>
        <end position="67"/>
    </location>
</feature>
<protein>
    <submittedName>
        <fullName evidence="9">Putative colanic acid biosynthesis UDP-glucose lipid carrier transferase</fullName>
    </submittedName>
</protein>
<dbReference type="PANTHER" id="PTHR30576">
    <property type="entry name" value="COLANIC BIOSYNTHESIS UDP-GLUCOSE LIPID CARRIER TRANSFERASE"/>
    <property type="match status" value="1"/>
</dbReference>
<proteinExistence type="inferred from homology"/>
<evidence type="ECO:0000313" key="10">
    <source>
        <dbReference type="Proteomes" id="UP000585721"/>
    </source>
</evidence>
<comment type="caution">
    <text evidence="9">The sequence shown here is derived from an EMBL/GenBank/DDBJ whole genome shotgun (WGS) entry which is preliminary data.</text>
</comment>
<keyword evidence="4 7" id="KW-0812">Transmembrane</keyword>
<evidence type="ECO:0000256" key="4">
    <source>
        <dbReference type="ARBA" id="ARBA00022692"/>
    </source>
</evidence>
<keyword evidence="3 9" id="KW-0808">Transferase</keyword>
<comment type="subcellular location">
    <subcellularLocation>
        <location evidence="1">Membrane</location>
        <topology evidence="1">Multi-pass membrane protein</topology>
    </subcellularLocation>
</comment>
<dbReference type="AlphaFoldDB" id="A0A841GA86"/>
<dbReference type="NCBIfam" id="TIGR03023">
    <property type="entry name" value="WcaJ_sugtrans"/>
    <property type="match status" value="1"/>
</dbReference>
<dbReference type="Proteomes" id="UP000585721">
    <property type="component" value="Unassembled WGS sequence"/>
</dbReference>
<accession>A0A841GA86</accession>
<dbReference type="Pfam" id="PF02397">
    <property type="entry name" value="Bac_transf"/>
    <property type="match status" value="1"/>
</dbReference>
<feature type="transmembrane region" description="Helical" evidence="7">
    <location>
        <begin position="12"/>
        <end position="35"/>
    </location>
</feature>
<evidence type="ECO:0000256" key="2">
    <source>
        <dbReference type="ARBA" id="ARBA00006464"/>
    </source>
</evidence>
<dbReference type="InterPro" id="IPR017475">
    <property type="entry name" value="EPS_sugar_tfrase"/>
</dbReference>
<evidence type="ECO:0000256" key="3">
    <source>
        <dbReference type="ARBA" id="ARBA00022679"/>
    </source>
</evidence>
<evidence type="ECO:0000256" key="6">
    <source>
        <dbReference type="ARBA" id="ARBA00023136"/>
    </source>
</evidence>
<organism evidence="9 10">
    <name type="scientific">Tolumonas osonensis</name>
    <dbReference type="NCBI Taxonomy" id="675874"/>
    <lineage>
        <taxon>Bacteria</taxon>
        <taxon>Pseudomonadati</taxon>
        <taxon>Pseudomonadota</taxon>
        <taxon>Gammaproteobacteria</taxon>
        <taxon>Aeromonadales</taxon>
        <taxon>Aeromonadaceae</taxon>
        <taxon>Tolumonas</taxon>
    </lineage>
</organism>
<comment type="similarity">
    <text evidence="2">Belongs to the bacterial sugar transferase family.</text>
</comment>
<keyword evidence="5 7" id="KW-1133">Transmembrane helix</keyword>
<evidence type="ECO:0000256" key="7">
    <source>
        <dbReference type="SAM" id="Phobius"/>
    </source>
</evidence>
<keyword evidence="6 7" id="KW-0472">Membrane</keyword>
<dbReference type="RefSeq" id="WP_188026782.1">
    <property type="nucleotide sequence ID" value="NZ_JACHGR010000006.1"/>
</dbReference>
<feature type="transmembrane region" description="Helical" evidence="7">
    <location>
        <begin position="111"/>
        <end position="130"/>
    </location>
</feature>
<gene>
    <name evidence="9" type="ORF">HNR75_001974</name>
</gene>
<dbReference type="GO" id="GO:0016020">
    <property type="term" value="C:membrane"/>
    <property type="evidence" value="ECO:0007669"/>
    <property type="project" value="UniProtKB-SubCell"/>
</dbReference>
<evidence type="ECO:0000313" key="9">
    <source>
        <dbReference type="EMBL" id="MBB6056044.1"/>
    </source>
</evidence>
<dbReference type="PANTHER" id="PTHR30576:SF21">
    <property type="entry name" value="UDP-GLUCOSE:UNDECAPRENYL-PHOSPHATE GLUCOSE-1-PHOSPHATE TRANSFERASE"/>
    <property type="match status" value="1"/>
</dbReference>
<evidence type="ECO:0000256" key="5">
    <source>
        <dbReference type="ARBA" id="ARBA00022989"/>
    </source>
</evidence>
<dbReference type="InterPro" id="IPR017473">
    <property type="entry name" value="Undecaprenyl-P_gluc_Ptfrase"/>
</dbReference>